<evidence type="ECO:0000313" key="2">
    <source>
        <dbReference type="Proteomes" id="UP000680045"/>
    </source>
</evidence>
<reference evidence="1" key="1">
    <citation type="submission" date="2021-04" db="EMBL/GenBank/DDBJ databases">
        <title>Whole genome sequencing of Enterococci isolates from hospitalized patients.</title>
        <authorList>
            <person name="Ogoti B.M."/>
            <person name="Onyambu F.G."/>
        </authorList>
    </citation>
    <scope>NUCLEOTIDE SEQUENCE</scope>
    <source>
        <strain evidence="1">242</strain>
    </source>
</reference>
<accession>A0A941J6P1</accession>
<dbReference type="Gene3D" id="3.40.190.290">
    <property type="match status" value="1"/>
</dbReference>
<name>A0A941J6P1_9BACI</name>
<dbReference type="Proteomes" id="UP000680045">
    <property type="component" value="Unassembled WGS sequence"/>
</dbReference>
<organism evidence="1 2">
    <name type="scientific">Peribacillus frigoritolerans</name>
    <dbReference type="NCBI Taxonomy" id="450367"/>
    <lineage>
        <taxon>Bacteria</taxon>
        <taxon>Bacillati</taxon>
        <taxon>Bacillota</taxon>
        <taxon>Bacilli</taxon>
        <taxon>Bacillales</taxon>
        <taxon>Bacillaceae</taxon>
        <taxon>Peribacillus</taxon>
    </lineage>
</organism>
<dbReference type="EMBL" id="JAGTPW010000016">
    <property type="protein sequence ID" value="MBR8644790.1"/>
    <property type="molecule type" value="Genomic_DNA"/>
</dbReference>
<proteinExistence type="predicted"/>
<evidence type="ECO:0000313" key="1">
    <source>
        <dbReference type="EMBL" id="MBR8644790.1"/>
    </source>
</evidence>
<protein>
    <submittedName>
        <fullName evidence="1">Uncharacterized protein</fullName>
    </submittedName>
</protein>
<sequence>MKKEFVSFEAIDIRHLPTLPRIDYHTYPLPKTDVDNWWAKNYSQPPLLSINVDKANAGKMVANGLSNEDYAIMILNDLENIHRYKIRKSRNRSFVRPECFIISNLWS</sequence>
<dbReference type="AlphaFoldDB" id="A0A941J6P1"/>
<gene>
    <name evidence="1" type="ORF">KEH51_11280</name>
</gene>
<comment type="caution">
    <text evidence="1">The sequence shown here is derived from an EMBL/GenBank/DDBJ whole genome shotgun (WGS) entry which is preliminary data.</text>
</comment>